<reference evidence="2" key="1">
    <citation type="submission" date="2020-02" db="EMBL/GenBank/DDBJ databases">
        <authorList>
            <person name="Meier V. D."/>
        </authorList>
    </citation>
    <scope>NUCLEOTIDE SEQUENCE</scope>
    <source>
        <strain evidence="2">AVDCRST_MAG77</strain>
    </source>
</reference>
<feature type="region of interest" description="Disordered" evidence="1">
    <location>
        <begin position="1"/>
        <end position="39"/>
    </location>
</feature>
<proteinExistence type="predicted"/>
<sequence length="39" mass="4202">MGTKGGVGGLQGGQHVRHREPGQRGDLARRVAARQQLEH</sequence>
<evidence type="ECO:0000313" key="2">
    <source>
        <dbReference type="EMBL" id="CAA9216599.1"/>
    </source>
</evidence>
<feature type="compositionally biased region" description="Gly residues" evidence="1">
    <location>
        <begin position="1"/>
        <end position="12"/>
    </location>
</feature>
<dbReference type="AlphaFoldDB" id="A0A6J4H7S1"/>
<evidence type="ECO:0000256" key="1">
    <source>
        <dbReference type="SAM" id="MobiDB-lite"/>
    </source>
</evidence>
<dbReference type="EMBL" id="CADCTC010000016">
    <property type="protein sequence ID" value="CAA9216599.1"/>
    <property type="molecule type" value="Genomic_DNA"/>
</dbReference>
<name>A0A6J4H7S1_9CHLR</name>
<accession>A0A6J4H7S1</accession>
<gene>
    <name evidence="2" type="ORF">AVDCRST_MAG77-241</name>
</gene>
<feature type="compositionally biased region" description="Basic and acidic residues" evidence="1">
    <location>
        <begin position="19"/>
        <end position="29"/>
    </location>
</feature>
<organism evidence="2">
    <name type="scientific">uncultured Chloroflexota bacterium</name>
    <dbReference type="NCBI Taxonomy" id="166587"/>
    <lineage>
        <taxon>Bacteria</taxon>
        <taxon>Bacillati</taxon>
        <taxon>Chloroflexota</taxon>
        <taxon>environmental samples</taxon>
    </lineage>
</organism>
<protein>
    <submittedName>
        <fullName evidence="2">Uncharacterized protein</fullName>
    </submittedName>
</protein>